<evidence type="ECO:0000259" key="1">
    <source>
        <dbReference type="Pfam" id="PF13472"/>
    </source>
</evidence>
<protein>
    <submittedName>
        <fullName evidence="2">GDSL family lipase</fullName>
    </submittedName>
</protein>
<dbReference type="RefSeq" id="WP_207868299.1">
    <property type="nucleotide sequence ID" value="NZ_CP062222.1"/>
</dbReference>
<dbReference type="Gene3D" id="3.40.50.1110">
    <property type="entry name" value="SGNH hydrolase"/>
    <property type="match status" value="1"/>
</dbReference>
<name>A0A975C181_9CAUL</name>
<dbReference type="Proteomes" id="UP000663918">
    <property type="component" value="Chromosome"/>
</dbReference>
<feature type="domain" description="SGNH hydrolase-type esterase" evidence="1">
    <location>
        <begin position="95"/>
        <end position="258"/>
    </location>
</feature>
<dbReference type="GO" id="GO:0004622">
    <property type="term" value="F:phosphatidylcholine lysophospholipase activity"/>
    <property type="evidence" value="ECO:0007669"/>
    <property type="project" value="TreeGrafter"/>
</dbReference>
<evidence type="ECO:0000313" key="2">
    <source>
        <dbReference type="EMBL" id="QTC89910.1"/>
    </source>
</evidence>
<organism evidence="2 3">
    <name type="scientific">Brevundimonas goettingensis</name>
    <dbReference type="NCBI Taxonomy" id="2774190"/>
    <lineage>
        <taxon>Bacteria</taxon>
        <taxon>Pseudomonadati</taxon>
        <taxon>Pseudomonadota</taxon>
        <taxon>Alphaproteobacteria</taxon>
        <taxon>Caulobacterales</taxon>
        <taxon>Caulobacteraceae</taxon>
        <taxon>Brevundimonas</taxon>
    </lineage>
</organism>
<dbReference type="AlphaFoldDB" id="A0A975C181"/>
<dbReference type="InterPro" id="IPR036514">
    <property type="entry name" value="SGNH_hydro_sf"/>
</dbReference>
<dbReference type="PANTHER" id="PTHR30383:SF5">
    <property type="entry name" value="SGNH HYDROLASE-TYPE ESTERASE DOMAIN-CONTAINING PROTEIN"/>
    <property type="match status" value="1"/>
</dbReference>
<dbReference type="InterPro" id="IPR051532">
    <property type="entry name" value="Ester_Hydrolysis_Enzymes"/>
</dbReference>
<dbReference type="SUPFAM" id="SSF52266">
    <property type="entry name" value="SGNH hydrolase"/>
    <property type="match status" value="1"/>
</dbReference>
<sequence length="274" mass="29858">MPVSDRPEDPPTPIGMVDHLDSAGFGPGEEELAFARAYVADGDMNPAVLAMLSDPERSARNERRKAWRMQRDWPALSQYREDNTARAGTAVDVVFMGDSLTEMWRIANPGLFENGHVNRGISGQTTPQMLLRFMAEVVALRPRICHLMAGTNDVAGNTGPNTPQDFKNNILAMLDLAQAHGITVILASLPPFATLAWNPALGNVSGRVAELNVWLKTTAEARGLVFADYFAALTEGEGRMRADFTRDGVHPTRRGYAAMEPVLVESLRLASKAG</sequence>
<proteinExistence type="predicted"/>
<dbReference type="KEGG" id="bgoe:IFJ75_11445"/>
<evidence type="ECO:0000313" key="3">
    <source>
        <dbReference type="Proteomes" id="UP000663918"/>
    </source>
</evidence>
<keyword evidence="3" id="KW-1185">Reference proteome</keyword>
<gene>
    <name evidence="2" type="ORF">IFJ75_11445</name>
</gene>
<dbReference type="EMBL" id="CP062222">
    <property type="protein sequence ID" value="QTC89910.1"/>
    <property type="molecule type" value="Genomic_DNA"/>
</dbReference>
<dbReference type="Pfam" id="PF13472">
    <property type="entry name" value="Lipase_GDSL_2"/>
    <property type="match status" value="1"/>
</dbReference>
<dbReference type="PANTHER" id="PTHR30383">
    <property type="entry name" value="THIOESTERASE 1/PROTEASE 1/LYSOPHOSPHOLIPASE L1"/>
    <property type="match status" value="1"/>
</dbReference>
<reference evidence="2" key="1">
    <citation type="submission" date="2020-09" db="EMBL/GenBank/DDBJ databases">
        <title>Brevundimonas sp. LVF2 isolated from a puddle in Goettingen, Germany.</title>
        <authorList>
            <person name="Friedrich I."/>
            <person name="Klassen A."/>
            <person name="Hannes N."/>
            <person name="Schneider D."/>
            <person name="Hertel R."/>
            <person name="Daniel R."/>
        </authorList>
    </citation>
    <scope>NUCLEOTIDE SEQUENCE</scope>
    <source>
        <strain evidence="2">LVF2</strain>
    </source>
</reference>
<dbReference type="InterPro" id="IPR013830">
    <property type="entry name" value="SGNH_hydro"/>
</dbReference>
<accession>A0A975C181</accession>